<dbReference type="RefSeq" id="XP_038776305.1">
    <property type="nucleotide sequence ID" value="XM_038920377.1"/>
</dbReference>
<evidence type="ECO:0000256" key="1">
    <source>
        <dbReference type="SAM" id="MobiDB-lite"/>
    </source>
</evidence>
<dbReference type="KEGG" id="bnn:FOA43_000041"/>
<dbReference type="EMBL" id="CP064812">
    <property type="protein sequence ID" value="QPG72740.1"/>
    <property type="molecule type" value="Genomic_DNA"/>
</dbReference>
<keyword evidence="2" id="KW-1133">Transmembrane helix</keyword>
<dbReference type="InterPro" id="IPR022703">
    <property type="entry name" value="DUF3533"/>
</dbReference>
<feature type="transmembrane region" description="Helical" evidence="2">
    <location>
        <begin position="364"/>
        <end position="384"/>
    </location>
</feature>
<feature type="region of interest" description="Disordered" evidence="1">
    <location>
        <begin position="1"/>
        <end position="36"/>
    </location>
</feature>
<protein>
    <recommendedName>
        <fullName evidence="3">DUF3533 domain-containing protein</fullName>
    </recommendedName>
</protein>
<evidence type="ECO:0000313" key="4">
    <source>
        <dbReference type="EMBL" id="QPG72740.1"/>
    </source>
</evidence>
<feature type="domain" description="DUF3533" evidence="3">
    <location>
        <begin position="98"/>
        <end position="464"/>
    </location>
</feature>
<dbReference type="Proteomes" id="UP000662931">
    <property type="component" value="Chromosome 1"/>
</dbReference>
<dbReference type="AlphaFoldDB" id="A0A875RMV1"/>
<feature type="transmembrane region" description="Helical" evidence="2">
    <location>
        <begin position="322"/>
        <end position="344"/>
    </location>
</feature>
<dbReference type="GO" id="GO:0016020">
    <property type="term" value="C:membrane"/>
    <property type="evidence" value="ECO:0007669"/>
    <property type="project" value="TreeGrafter"/>
</dbReference>
<dbReference type="PANTHER" id="PTHR34814:SF1">
    <property type="entry name" value="NITROSOGUANIDINE RESISTANCE PROTEIN SNG1"/>
    <property type="match status" value="1"/>
</dbReference>
<dbReference type="OrthoDB" id="2140105at2759"/>
<dbReference type="Pfam" id="PF12051">
    <property type="entry name" value="DUF3533"/>
    <property type="match status" value="1"/>
</dbReference>
<sequence length="507" mass="56540">MKENSSSVSGSPQEYENASGLEELDKSQPESATSRLLRSVSQYTAYSVASGQAARDTQEEEEHHEGVADPPPAPKFGFWASENSDLRKTAFKQWGFTILLLSAYVLAVFSIYWGSMYNRYDRLINLKVLVVVEDDESGVISSSLLRAINSSSVNRLAGWTVKKYMPPEEVVKLVHTEKYWGSIYVSSNNASTELVSALQNNSTLNDTGLVVSYYETARDMIAVASYVKPALLEAGGIYGNIMQTQIYPQLVANLSSDQFGALQMNPLLTNTPNFEYVDGNPVISSMMLAPLQVGLIYIIILSFFQILWFIKLNGELAQRVKPVSYIITRLLMSQANFLILSLAYTCLNKAFQIDLNRAWKGGFGVMWMVSYLLMAAVGGANENVSMVTAATLPPATGFWILFFVIINISATFAPIELCPQVFRFTYAMPIKNGYEIMKVVLMDTYRGNLGRNFGVLVAWLVLNSILQPFCMLFFAYMTKRRLEKQGLANIAADKKAEAERELKVNEK</sequence>
<keyword evidence="5" id="KW-1185">Reference proteome</keyword>
<evidence type="ECO:0000256" key="2">
    <source>
        <dbReference type="SAM" id="Phobius"/>
    </source>
</evidence>
<dbReference type="InterPro" id="IPR053001">
    <property type="entry name" value="MNNG_permease-like"/>
</dbReference>
<evidence type="ECO:0000259" key="3">
    <source>
        <dbReference type="Pfam" id="PF12051"/>
    </source>
</evidence>
<feature type="transmembrane region" description="Helical" evidence="2">
    <location>
        <begin position="289"/>
        <end position="310"/>
    </location>
</feature>
<keyword evidence="2" id="KW-0472">Membrane</keyword>
<feature type="transmembrane region" description="Helical" evidence="2">
    <location>
        <begin position="94"/>
        <end position="113"/>
    </location>
</feature>
<evidence type="ECO:0000313" key="5">
    <source>
        <dbReference type="Proteomes" id="UP000662931"/>
    </source>
</evidence>
<proteinExistence type="predicted"/>
<feature type="compositionally biased region" description="Polar residues" evidence="1">
    <location>
        <begin position="1"/>
        <end position="16"/>
    </location>
</feature>
<feature type="transmembrane region" description="Helical" evidence="2">
    <location>
        <begin position="453"/>
        <end position="476"/>
    </location>
</feature>
<keyword evidence="2" id="KW-0812">Transmembrane</keyword>
<dbReference type="GeneID" id="62193442"/>
<accession>A0A875RMV1</accession>
<feature type="region of interest" description="Disordered" evidence="1">
    <location>
        <begin position="48"/>
        <end position="74"/>
    </location>
</feature>
<name>A0A875RMV1_EENNA</name>
<feature type="transmembrane region" description="Helical" evidence="2">
    <location>
        <begin position="396"/>
        <end position="415"/>
    </location>
</feature>
<gene>
    <name evidence="4" type="ORF">FOA43_000041</name>
</gene>
<reference evidence="4" key="1">
    <citation type="submission" date="2020-10" db="EMBL/GenBank/DDBJ databases">
        <authorList>
            <person name="Roach M.J.R."/>
        </authorList>
    </citation>
    <scope>NUCLEOTIDE SEQUENCE</scope>
    <source>
        <strain evidence="4">CBS 1945</strain>
    </source>
</reference>
<dbReference type="PANTHER" id="PTHR34814">
    <property type="entry name" value="NITROSOGUANIDINE RESISTANCE PROTEIN SNG1"/>
    <property type="match status" value="1"/>
</dbReference>
<organism evidence="4 5">
    <name type="scientific">Eeniella nana</name>
    <name type="common">Yeast</name>
    <name type="synonym">Brettanomyces nanus</name>
    <dbReference type="NCBI Taxonomy" id="13502"/>
    <lineage>
        <taxon>Eukaryota</taxon>
        <taxon>Fungi</taxon>
        <taxon>Dikarya</taxon>
        <taxon>Ascomycota</taxon>
        <taxon>Saccharomycotina</taxon>
        <taxon>Pichiomycetes</taxon>
        <taxon>Pichiales</taxon>
        <taxon>Pichiaceae</taxon>
        <taxon>Brettanomyces</taxon>
    </lineage>
</organism>